<proteinExistence type="predicted"/>
<dbReference type="Proteomes" id="UP001158576">
    <property type="component" value="Chromosome XSR"/>
</dbReference>
<reference evidence="1 2" key="1">
    <citation type="submission" date="2021-04" db="EMBL/GenBank/DDBJ databases">
        <authorList>
            <person name="Bliznina A."/>
        </authorList>
    </citation>
    <scope>NUCLEOTIDE SEQUENCE [LARGE SCALE GENOMIC DNA]</scope>
</reference>
<evidence type="ECO:0000313" key="1">
    <source>
        <dbReference type="EMBL" id="CAG5096990.1"/>
    </source>
</evidence>
<name>A0ABN7SHE0_OIKDI</name>
<dbReference type="EMBL" id="OU015569">
    <property type="protein sequence ID" value="CAG5096990.1"/>
    <property type="molecule type" value="Genomic_DNA"/>
</dbReference>
<accession>A0ABN7SHE0</accession>
<organism evidence="1 2">
    <name type="scientific">Oikopleura dioica</name>
    <name type="common">Tunicate</name>
    <dbReference type="NCBI Taxonomy" id="34765"/>
    <lineage>
        <taxon>Eukaryota</taxon>
        <taxon>Metazoa</taxon>
        <taxon>Chordata</taxon>
        <taxon>Tunicata</taxon>
        <taxon>Appendicularia</taxon>
        <taxon>Copelata</taxon>
        <taxon>Oikopleuridae</taxon>
        <taxon>Oikopleura</taxon>
    </lineage>
</organism>
<evidence type="ECO:0000313" key="2">
    <source>
        <dbReference type="Proteomes" id="UP001158576"/>
    </source>
</evidence>
<protein>
    <submittedName>
        <fullName evidence="1">Oidioi.mRNA.OKI2018_I69.XSR.g14880.t1.cds</fullName>
    </submittedName>
</protein>
<keyword evidence="2" id="KW-1185">Reference proteome</keyword>
<sequence>MRLRRRPFQIRDPLRSMSTTLDAELFAIDNILNQDDYQAAITHTGSNGLQIGMILRIEPLSFEEPS</sequence>
<gene>
    <name evidence="1" type="ORF">OKIOD_LOCUS6438</name>
</gene>